<name>A0A5J9UV86_9POAL</name>
<protein>
    <submittedName>
        <fullName evidence="2">Uncharacterized protein</fullName>
    </submittedName>
</protein>
<accession>A0A5J9UV86</accession>
<evidence type="ECO:0000256" key="1">
    <source>
        <dbReference type="SAM" id="Phobius"/>
    </source>
</evidence>
<organism evidence="2 3">
    <name type="scientific">Eragrostis curvula</name>
    <name type="common">weeping love grass</name>
    <dbReference type="NCBI Taxonomy" id="38414"/>
    <lineage>
        <taxon>Eukaryota</taxon>
        <taxon>Viridiplantae</taxon>
        <taxon>Streptophyta</taxon>
        <taxon>Embryophyta</taxon>
        <taxon>Tracheophyta</taxon>
        <taxon>Spermatophyta</taxon>
        <taxon>Magnoliopsida</taxon>
        <taxon>Liliopsida</taxon>
        <taxon>Poales</taxon>
        <taxon>Poaceae</taxon>
        <taxon>PACMAD clade</taxon>
        <taxon>Chloridoideae</taxon>
        <taxon>Eragrostideae</taxon>
        <taxon>Eragrostidinae</taxon>
        <taxon>Eragrostis</taxon>
    </lineage>
</organism>
<dbReference type="EMBL" id="RWGY01000013">
    <property type="protein sequence ID" value="TVU27027.1"/>
    <property type="molecule type" value="Genomic_DNA"/>
</dbReference>
<keyword evidence="1" id="KW-1133">Transmembrane helix</keyword>
<sequence>MEDKIQETFVLAVAVESQQEDKKPPVCAVQVVAVAMEDEKVLPVTSKEIKKKKEEKKEAAVLMSVKGILEWAFFLASTVAVVTVGILVFANTPISCSHNQCPNLTPAQGAKVDRYGYGSLWLTVPQGAAATVGLLLPRRHARSRWSLALFAVVSATVAHYMMGRMALIFIGAKSAGITFIILGGGGVVVYLAGDLLGLISLLVKGPEQASKLQADPWRKRVRLRSVEEGEERAAPIRQTRRAMLLPKILTRACLRINFVDQLGRSMAASQLKASSVVPIDDSKMMEPVSVVPKKILLNPLFVSVKVACILALLGAIVLASNAADALKQSPCNPADSCCIELTDAAGAKVEALERGQLWVSGVQAVAALLGLLLSGRRSQALAFIALTVGAVNICMDAVVDAIFIKAAPGDHSIETNAIVHVVIYAVLDLIGFIVLILGQFFFI</sequence>
<feature type="transmembrane region" description="Helical" evidence="1">
    <location>
        <begin position="114"/>
        <end position="136"/>
    </location>
</feature>
<proteinExistence type="predicted"/>
<feature type="transmembrane region" description="Helical" evidence="1">
    <location>
        <begin position="380"/>
        <end position="405"/>
    </location>
</feature>
<keyword evidence="1" id="KW-0812">Transmembrane</keyword>
<feature type="transmembrane region" description="Helical" evidence="1">
    <location>
        <begin position="295"/>
        <end position="319"/>
    </location>
</feature>
<gene>
    <name evidence="2" type="ORF">EJB05_29605</name>
</gene>
<keyword evidence="1" id="KW-0472">Membrane</keyword>
<evidence type="ECO:0000313" key="3">
    <source>
        <dbReference type="Proteomes" id="UP000324897"/>
    </source>
</evidence>
<feature type="transmembrane region" description="Helical" evidence="1">
    <location>
        <begin position="177"/>
        <end position="203"/>
    </location>
</feature>
<feature type="transmembrane region" description="Helical" evidence="1">
    <location>
        <begin position="417"/>
        <end position="442"/>
    </location>
</feature>
<dbReference type="Proteomes" id="UP000324897">
    <property type="component" value="Chromosome 2"/>
</dbReference>
<dbReference type="Gramene" id="TVU27027">
    <property type="protein sequence ID" value="TVU27027"/>
    <property type="gene ID" value="EJB05_29605"/>
</dbReference>
<keyword evidence="3" id="KW-1185">Reference proteome</keyword>
<comment type="caution">
    <text evidence="2">The sequence shown here is derived from an EMBL/GenBank/DDBJ whole genome shotgun (WGS) entry which is preliminary data.</text>
</comment>
<feature type="transmembrane region" description="Helical" evidence="1">
    <location>
        <begin position="71"/>
        <end position="94"/>
    </location>
</feature>
<feature type="transmembrane region" description="Helical" evidence="1">
    <location>
        <begin position="355"/>
        <end position="373"/>
    </location>
</feature>
<dbReference type="AlphaFoldDB" id="A0A5J9UV86"/>
<feature type="transmembrane region" description="Helical" evidence="1">
    <location>
        <begin position="148"/>
        <end position="171"/>
    </location>
</feature>
<evidence type="ECO:0000313" key="2">
    <source>
        <dbReference type="EMBL" id="TVU27027.1"/>
    </source>
</evidence>
<reference evidence="2 3" key="1">
    <citation type="journal article" date="2019" name="Sci. Rep.">
        <title>A high-quality genome of Eragrostis curvula grass provides insights into Poaceae evolution and supports new strategies to enhance forage quality.</title>
        <authorList>
            <person name="Carballo J."/>
            <person name="Santos B.A.C.M."/>
            <person name="Zappacosta D."/>
            <person name="Garbus I."/>
            <person name="Selva J.P."/>
            <person name="Gallo C.A."/>
            <person name="Diaz A."/>
            <person name="Albertini E."/>
            <person name="Caccamo M."/>
            <person name="Echenique V."/>
        </authorList>
    </citation>
    <scope>NUCLEOTIDE SEQUENCE [LARGE SCALE GENOMIC DNA]</scope>
    <source>
        <strain evidence="3">cv. Victoria</strain>
        <tissue evidence="2">Leaf</tissue>
    </source>
</reference>